<dbReference type="Proteomes" id="UP000249008">
    <property type="component" value="Chromosome 1"/>
</dbReference>
<dbReference type="EMBL" id="LS483487">
    <property type="protein sequence ID" value="SQJ04053.1"/>
    <property type="molecule type" value="Genomic_DNA"/>
</dbReference>
<gene>
    <name evidence="3" type="primary">spmA_1</name>
    <name evidence="3" type="ORF">NCTC12112_01823</name>
</gene>
<proteinExistence type="predicted"/>
<evidence type="ECO:0000313" key="4">
    <source>
        <dbReference type="Proteomes" id="UP000249008"/>
    </source>
</evidence>
<dbReference type="GeneID" id="78456361"/>
<feature type="transmembrane region" description="Helical" evidence="1">
    <location>
        <begin position="165"/>
        <end position="187"/>
    </location>
</feature>
<feature type="transmembrane region" description="Helical" evidence="1">
    <location>
        <begin position="35"/>
        <end position="55"/>
    </location>
</feature>
<protein>
    <submittedName>
        <fullName evidence="3">Spore maturation protein A</fullName>
    </submittedName>
</protein>
<feature type="domain" description="Nucleoside transporter/FeoB GTPase Gate" evidence="2">
    <location>
        <begin position="43"/>
        <end position="147"/>
    </location>
</feature>
<evidence type="ECO:0000256" key="1">
    <source>
        <dbReference type="SAM" id="Phobius"/>
    </source>
</evidence>
<dbReference type="InterPro" id="IPR011642">
    <property type="entry name" value="Gate_dom"/>
</dbReference>
<accession>A0AAX1TR79</accession>
<sequence>MINGIWCGLIVIGVIVSMFTGKIQAVTDSAISSAGTAVEISIGLVGVMALWLGLMKIAEEAGMVRAMGRAMKPLMIRLFPEVPADHPAMGSMVANMAANFFGLGNAATPLGIKAMQELQDLNTNKDEASNAMVMFLAINTSSVTLISSSVIAYRTAAGSANATEIIAPTIIATIASTAVGIISCKILQKLPAFKREKI</sequence>
<name>A0AAX1TR79_9FUSO</name>
<dbReference type="AlphaFoldDB" id="A0AAX1TR79"/>
<evidence type="ECO:0000313" key="3">
    <source>
        <dbReference type="EMBL" id="SQJ04053.1"/>
    </source>
</evidence>
<keyword evidence="1" id="KW-1133">Transmembrane helix</keyword>
<organism evidence="3 4">
    <name type="scientific">Fusobacterium ulcerans</name>
    <dbReference type="NCBI Taxonomy" id="861"/>
    <lineage>
        <taxon>Bacteria</taxon>
        <taxon>Fusobacteriati</taxon>
        <taxon>Fusobacteriota</taxon>
        <taxon>Fusobacteriia</taxon>
        <taxon>Fusobacteriales</taxon>
        <taxon>Fusobacteriaceae</taxon>
        <taxon>Fusobacterium</taxon>
    </lineage>
</organism>
<dbReference type="KEGG" id="ful:C4N20_16150"/>
<dbReference type="RefSeq" id="WP_008695544.1">
    <property type="nucleotide sequence ID" value="NZ_BAABXY010000001.1"/>
</dbReference>
<dbReference type="Pfam" id="PF07670">
    <property type="entry name" value="Gate"/>
    <property type="match status" value="1"/>
</dbReference>
<evidence type="ECO:0000259" key="2">
    <source>
        <dbReference type="Pfam" id="PF07670"/>
    </source>
</evidence>
<reference evidence="3 4" key="1">
    <citation type="submission" date="2018-06" db="EMBL/GenBank/DDBJ databases">
        <authorList>
            <consortium name="Pathogen Informatics"/>
            <person name="Doyle S."/>
        </authorList>
    </citation>
    <scope>NUCLEOTIDE SEQUENCE [LARGE SCALE GENOMIC DNA]</scope>
    <source>
        <strain evidence="3 4">NCTC12112</strain>
    </source>
</reference>
<keyword evidence="1" id="KW-0472">Membrane</keyword>
<keyword evidence="1" id="KW-0812">Transmembrane</keyword>
<feature type="transmembrane region" description="Helical" evidence="1">
    <location>
        <begin position="131"/>
        <end position="153"/>
    </location>
</feature>